<feature type="region of interest" description="Disordered" evidence="1">
    <location>
        <begin position="346"/>
        <end position="388"/>
    </location>
</feature>
<protein>
    <recommendedName>
        <fullName evidence="2">Protein kinase domain-containing protein</fullName>
    </recommendedName>
</protein>
<dbReference type="Pfam" id="PF00069">
    <property type="entry name" value="Pkinase"/>
    <property type="match status" value="1"/>
</dbReference>
<dbReference type="PROSITE" id="PS50011">
    <property type="entry name" value="PROTEIN_KINASE_DOM"/>
    <property type="match status" value="1"/>
</dbReference>
<proteinExistence type="predicted"/>
<dbReference type="InterPro" id="IPR011009">
    <property type="entry name" value="Kinase-like_dom_sf"/>
</dbReference>
<dbReference type="EMBL" id="DF196773">
    <property type="protein sequence ID" value="GAC72697.1"/>
    <property type="molecule type" value="Genomic_DNA"/>
</dbReference>
<name>M9MDL4_PSEA3</name>
<feature type="region of interest" description="Disordered" evidence="1">
    <location>
        <begin position="877"/>
        <end position="900"/>
    </location>
</feature>
<feature type="region of interest" description="Disordered" evidence="1">
    <location>
        <begin position="193"/>
        <end position="331"/>
    </location>
</feature>
<feature type="region of interest" description="Disordered" evidence="1">
    <location>
        <begin position="1315"/>
        <end position="1352"/>
    </location>
</feature>
<dbReference type="InterPro" id="IPR000719">
    <property type="entry name" value="Prot_kinase_dom"/>
</dbReference>
<dbReference type="Gene3D" id="1.10.510.10">
    <property type="entry name" value="Transferase(Phosphotransferase) domain 1"/>
    <property type="match status" value="1"/>
</dbReference>
<dbReference type="Proteomes" id="UP000011976">
    <property type="component" value="Unassembled WGS sequence"/>
</dbReference>
<feature type="compositionally biased region" description="Basic and acidic residues" evidence="1">
    <location>
        <begin position="292"/>
        <end position="303"/>
    </location>
</feature>
<dbReference type="GO" id="GO:0005524">
    <property type="term" value="F:ATP binding"/>
    <property type="evidence" value="ECO:0007669"/>
    <property type="project" value="InterPro"/>
</dbReference>
<dbReference type="PANTHER" id="PTHR24348:SF68">
    <property type="entry name" value="SERINE_THREONINE-PROTEIN KINASE ATG1C"/>
    <property type="match status" value="1"/>
</dbReference>
<dbReference type="STRING" id="1151754.M9MDL4"/>
<sequence length="1352" mass="147571">MRLNFDGGDLALQHAVDSVDAPRCPTAAALLVPTPDSTRSHHAFMNAFMGTSAAAIWFHRRRPLIYQSNAPRPHWRADTRSLPSVSKCPRLASDRLPLGQDWILPNARPSSSAEVQYNSVHRNRLRQMKPSHGMQLDPKHVSHYRCSSDQRAGCQHEGLHLVALWRGTIPLTAHGGCVTCIFHHRLADGLDDMSNVKQSQPTRHKLTKPVPSAASTRSMGRSNQRNPIDADHSVQMRRPLGPAPTASRSVSSRIDSKCIGTTKPLHKALVPPSRLQPPQSTSILKRSLSKLRIRDPTSPDSRHKSSQTNRSVESVASKIPQATAPTSTFSRVIRGHPAQSAFVVHDLPSSQSKLQSRRPQQHASPATAIQKLPQRASPSHSTSSTSPYKADEVRMKAMQLGIFKIAEADLKDRYKFLNEIGAGEWGSVWTVEALRPLDHLPSSAYRSLQAVKLTGSGTYTVDNTPNFRPLAVKLCERERKYSAAARTQRLWNEFKVLRTLMVQLPRAEQVDASSPNCRVRNDRTGWHPNVVNFYEFLLTPSLAMLVMPKFDEPMKVCLGDALCRKYFHQLLSAVHWLHHHGVCHNDIKVDNLGVTYDTSGLGRDTVTLFDFGFANRYDPTKEGAFMSKEVWGTPEYLAPERFHALLHDERKTDVWALGIAFFEMLTGRTPFEHHDEKFDSKEKYQEYYARADRGTWLGQWDLAPDMEDLIRKMLRHDPKERIDAGGALLQGQFDRRESCDSLDELLQLSYEYDHMQRVTECKGLDSDPVPTEAFPDDSDVMIHELVAETEHVRLPHGASSDAPSQFASPGVSRAVVAGRESAVPGSPSLSQVGMDSRLTDLMCVSPPWRGQPPPRQGTPIPAAHRQHMLADSLTAQAVDEEDKSDASSSHSSLVSIRVASKASSVKAAEPTVVRKESPFRLRVGRGLQGSKVPHSNDGNSVAAPLEAPSAPASRSKCLPPPQEGVATTKQPARSDVATRGNMVASLAKKFDASNFLARPPPHATAMAGQYGLGLSVGGQLPRVGHGHRRSKSYNITSSRQGVTRLSVRRSTGSIAHAHAHIDAGESEPPMLECARRLFEPHNSAVHDAARKYAIEADNATDIGSARSDTKDAGGMDVADAGVEQGVRTPALHDALCGQPSTQLRSLNSRPVSMGASSPGEEAIFRRLKKMASLAGMLTKMIDETKSTILSPDRGGALMAETPVRVRPSSGTSTMTGVDISPGLLATPPASQGSKETTEEEEADASLVSGAFSMDLSSSQRHTSTAGGTPSAAQVESMYASFLASQQISKSGDGFISPQGQTGSVSRSKHRSLAALFAPSPVLERGAEPPSPTTQRNRSAGRTGKLARLFRMH</sequence>
<accession>M9MDL4</accession>
<dbReference type="PANTHER" id="PTHR24348">
    <property type="entry name" value="SERINE/THREONINE-PROTEIN KINASE UNC-51-RELATED"/>
    <property type="match status" value="1"/>
</dbReference>
<organism evidence="3 4">
    <name type="scientific">Pseudozyma antarctica (strain T-34)</name>
    <name type="common">Yeast</name>
    <name type="synonym">Candida antarctica</name>
    <dbReference type="NCBI Taxonomy" id="1151754"/>
    <lineage>
        <taxon>Eukaryota</taxon>
        <taxon>Fungi</taxon>
        <taxon>Dikarya</taxon>
        <taxon>Basidiomycota</taxon>
        <taxon>Ustilaginomycotina</taxon>
        <taxon>Ustilaginomycetes</taxon>
        <taxon>Ustilaginales</taxon>
        <taxon>Ustilaginaceae</taxon>
        <taxon>Moesziomyces</taxon>
    </lineage>
</organism>
<evidence type="ECO:0000313" key="4">
    <source>
        <dbReference type="Proteomes" id="UP000011976"/>
    </source>
</evidence>
<dbReference type="OrthoDB" id="68483at2759"/>
<feature type="region of interest" description="Disordered" evidence="1">
    <location>
        <begin position="924"/>
        <end position="975"/>
    </location>
</feature>
<dbReference type="SMART" id="SM00220">
    <property type="entry name" value="S_TKc"/>
    <property type="match status" value="1"/>
</dbReference>
<feature type="domain" description="Protein kinase" evidence="2">
    <location>
        <begin position="414"/>
        <end position="733"/>
    </location>
</feature>
<evidence type="ECO:0000256" key="1">
    <source>
        <dbReference type="SAM" id="MobiDB-lite"/>
    </source>
</evidence>
<feature type="compositionally biased region" description="Low complexity" evidence="1">
    <location>
        <begin position="377"/>
        <end position="387"/>
    </location>
</feature>
<feature type="compositionally biased region" description="Low complexity" evidence="1">
    <location>
        <begin position="940"/>
        <end position="953"/>
    </location>
</feature>
<gene>
    <name evidence="3" type="ORF">PANT_7d00232</name>
</gene>
<dbReference type="GO" id="GO:0010506">
    <property type="term" value="P:regulation of autophagy"/>
    <property type="evidence" value="ECO:0007669"/>
    <property type="project" value="InterPro"/>
</dbReference>
<evidence type="ECO:0000259" key="2">
    <source>
        <dbReference type="PROSITE" id="PS50011"/>
    </source>
</evidence>
<feature type="compositionally biased region" description="Polar residues" evidence="1">
    <location>
        <begin position="213"/>
        <end position="226"/>
    </location>
</feature>
<evidence type="ECO:0000313" key="3">
    <source>
        <dbReference type="EMBL" id="GAC72697.1"/>
    </source>
</evidence>
<dbReference type="SUPFAM" id="SSF56112">
    <property type="entry name" value="Protein kinase-like (PK-like)"/>
    <property type="match status" value="1"/>
</dbReference>
<feature type="region of interest" description="Disordered" evidence="1">
    <location>
        <begin position="1204"/>
        <end position="1244"/>
    </location>
</feature>
<reference evidence="4" key="1">
    <citation type="journal article" date="2013" name="Genome Announc.">
        <title>Genome sequence of the basidiomycetous yeast Pseudozyma antarctica T-34, a producer of the glycolipid biosurfactants mannosylerythritol lipids.</title>
        <authorList>
            <person name="Morita T."/>
            <person name="Koike H."/>
            <person name="Koyama Y."/>
            <person name="Hagiwara H."/>
            <person name="Ito E."/>
            <person name="Fukuoka T."/>
            <person name="Imura T."/>
            <person name="Machida M."/>
            <person name="Kitamoto D."/>
        </authorList>
    </citation>
    <scope>NUCLEOTIDE SEQUENCE [LARGE SCALE GENOMIC DNA]</scope>
    <source>
        <strain evidence="4">T-34</strain>
    </source>
</reference>
<dbReference type="GO" id="GO:0004674">
    <property type="term" value="F:protein serine/threonine kinase activity"/>
    <property type="evidence" value="ECO:0007669"/>
    <property type="project" value="InterPro"/>
</dbReference>
<feature type="compositionally biased region" description="Low complexity" evidence="1">
    <location>
        <begin position="886"/>
        <end position="900"/>
    </location>
</feature>
<dbReference type="InterPro" id="IPR045269">
    <property type="entry name" value="Atg1-like"/>
</dbReference>
<dbReference type="GO" id="GO:0005737">
    <property type="term" value="C:cytoplasm"/>
    <property type="evidence" value="ECO:0007669"/>
    <property type="project" value="TreeGrafter"/>
</dbReference>